<reference evidence="5 6" key="1">
    <citation type="journal article" date="2019" name="Anaerobe">
        <title>Detection of Robinsoniella peoriensis in multiple bone samples of a trauma patient.</title>
        <authorList>
            <person name="Schrottner P."/>
            <person name="Hartwich K."/>
            <person name="Bunk B."/>
            <person name="Schober I."/>
            <person name="Helbig S."/>
            <person name="Rudolph W.W."/>
            <person name="Gunzer F."/>
        </authorList>
    </citation>
    <scope>NUCLEOTIDE SEQUENCE [LARGE SCALE GENOMIC DNA]</scope>
    <source>
        <strain evidence="5 6">DSM 106044</strain>
    </source>
</reference>
<dbReference type="GO" id="GO:0000976">
    <property type="term" value="F:transcription cis-regulatory region binding"/>
    <property type="evidence" value="ECO:0007669"/>
    <property type="project" value="TreeGrafter"/>
</dbReference>
<dbReference type="GO" id="GO:0003700">
    <property type="term" value="F:DNA-binding transcription factor activity"/>
    <property type="evidence" value="ECO:0007669"/>
    <property type="project" value="TreeGrafter"/>
</dbReference>
<proteinExistence type="predicted"/>
<accession>A0A4U8Q9I3</accession>
<dbReference type="STRING" id="180332.GCA_000797495_01425"/>
<evidence type="ECO:0000313" key="5">
    <source>
        <dbReference type="EMBL" id="TLD01665.1"/>
    </source>
</evidence>
<keyword evidence="2" id="KW-0238">DNA-binding</keyword>
<name>A0A4U8Q9I3_9FIRM</name>
<dbReference type="Pfam" id="PF13377">
    <property type="entry name" value="Peripla_BP_3"/>
    <property type="match status" value="1"/>
</dbReference>
<dbReference type="PROSITE" id="PS00356">
    <property type="entry name" value="HTH_LACI_1"/>
    <property type="match status" value="1"/>
</dbReference>
<evidence type="ECO:0000256" key="1">
    <source>
        <dbReference type="ARBA" id="ARBA00023015"/>
    </source>
</evidence>
<keyword evidence="1" id="KW-0805">Transcription regulation</keyword>
<dbReference type="Pfam" id="PF00356">
    <property type="entry name" value="LacI"/>
    <property type="match status" value="1"/>
</dbReference>
<keyword evidence="6" id="KW-1185">Reference proteome</keyword>
<evidence type="ECO:0000313" key="6">
    <source>
        <dbReference type="Proteomes" id="UP000306509"/>
    </source>
</evidence>
<dbReference type="PANTHER" id="PTHR30146">
    <property type="entry name" value="LACI-RELATED TRANSCRIPTIONAL REPRESSOR"/>
    <property type="match status" value="1"/>
</dbReference>
<dbReference type="InterPro" id="IPR010982">
    <property type="entry name" value="Lambda_DNA-bd_dom_sf"/>
</dbReference>
<evidence type="ECO:0000256" key="2">
    <source>
        <dbReference type="ARBA" id="ARBA00023125"/>
    </source>
</evidence>
<dbReference type="SUPFAM" id="SSF47413">
    <property type="entry name" value="lambda repressor-like DNA-binding domains"/>
    <property type="match status" value="1"/>
</dbReference>
<dbReference type="CDD" id="cd06267">
    <property type="entry name" value="PBP1_LacI_sugar_binding-like"/>
    <property type="match status" value="1"/>
</dbReference>
<dbReference type="SUPFAM" id="SSF53822">
    <property type="entry name" value="Periplasmic binding protein-like I"/>
    <property type="match status" value="1"/>
</dbReference>
<dbReference type="Gene3D" id="1.10.260.40">
    <property type="entry name" value="lambda repressor-like DNA-binding domains"/>
    <property type="match status" value="1"/>
</dbReference>
<protein>
    <submittedName>
        <fullName evidence="5">Ribose operon repressor</fullName>
    </submittedName>
</protein>
<gene>
    <name evidence="5" type="primary">rbsR_3</name>
    <name evidence="5" type="ORF">DSM106044_01465</name>
</gene>
<dbReference type="InterPro" id="IPR046335">
    <property type="entry name" value="LacI/GalR-like_sensor"/>
</dbReference>
<dbReference type="EMBL" id="QGQD01000033">
    <property type="protein sequence ID" value="TLD01665.1"/>
    <property type="molecule type" value="Genomic_DNA"/>
</dbReference>
<evidence type="ECO:0000256" key="3">
    <source>
        <dbReference type="ARBA" id="ARBA00023163"/>
    </source>
</evidence>
<dbReference type="CDD" id="cd01392">
    <property type="entry name" value="HTH_LacI"/>
    <property type="match status" value="1"/>
</dbReference>
<comment type="caution">
    <text evidence="5">The sequence shown here is derived from an EMBL/GenBank/DDBJ whole genome shotgun (WGS) entry which is preliminary data.</text>
</comment>
<organism evidence="5 6">
    <name type="scientific">Robinsoniella peoriensis</name>
    <dbReference type="NCBI Taxonomy" id="180332"/>
    <lineage>
        <taxon>Bacteria</taxon>
        <taxon>Bacillati</taxon>
        <taxon>Bacillota</taxon>
        <taxon>Clostridia</taxon>
        <taxon>Lachnospirales</taxon>
        <taxon>Lachnospiraceae</taxon>
        <taxon>Robinsoniella</taxon>
    </lineage>
</organism>
<dbReference type="PRINTS" id="PR00036">
    <property type="entry name" value="HTHLACI"/>
</dbReference>
<dbReference type="RefSeq" id="WP_138002148.1">
    <property type="nucleotide sequence ID" value="NZ_QGQD01000033.1"/>
</dbReference>
<dbReference type="Proteomes" id="UP000306509">
    <property type="component" value="Unassembled WGS sequence"/>
</dbReference>
<dbReference type="PANTHER" id="PTHR30146:SF109">
    <property type="entry name" value="HTH-TYPE TRANSCRIPTIONAL REGULATOR GALS"/>
    <property type="match status" value="1"/>
</dbReference>
<dbReference type="InterPro" id="IPR000843">
    <property type="entry name" value="HTH_LacI"/>
</dbReference>
<dbReference type="AlphaFoldDB" id="A0A4U8Q9I3"/>
<evidence type="ECO:0000259" key="4">
    <source>
        <dbReference type="PROSITE" id="PS50932"/>
    </source>
</evidence>
<dbReference type="Gene3D" id="3.40.50.2300">
    <property type="match status" value="2"/>
</dbReference>
<dbReference type="PROSITE" id="PS50932">
    <property type="entry name" value="HTH_LACI_2"/>
    <property type="match status" value="1"/>
</dbReference>
<dbReference type="SMART" id="SM00354">
    <property type="entry name" value="HTH_LACI"/>
    <property type="match status" value="1"/>
</dbReference>
<keyword evidence="3" id="KW-0804">Transcription</keyword>
<sequence length="341" mass="38247">MKITIKDVAREAGVSISTVSKVINDAPTISDATKIRVKEIMEELHYQPNSQASNFAKQKTNNIIFLTKLEPRIAFSNPHMFEIMCGVQTILGAKSYNMSFTGARSKEEALSIAKDAIERKRADGIVVHGSATSKELAELLVNEAFPHILIGKPRFRSPVCWIDINNCISGEMAATHLAEYGYTRIAFVGGRKEDEISTDRLLGFTSAMRENGLSVPEHFIKHGTYTKESGYQLTMELLDAPDKPEAIICENDKIAYGVMQALDERKFRVPGQMSVISFDDFPLSHMIEPPMTVVDIDVYDMGIQAGRLLLQKIRHPLLQVQYYTTLPKLVVRETTCRKKTF</sequence>
<feature type="domain" description="HTH lacI-type" evidence="4">
    <location>
        <begin position="3"/>
        <end position="57"/>
    </location>
</feature>
<dbReference type="InterPro" id="IPR028082">
    <property type="entry name" value="Peripla_BP_I"/>
</dbReference>